<protein>
    <submittedName>
        <fullName evidence="2">Cellulase</fullName>
    </submittedName>
</protein>
<feature type="region of interest" description="Disordered" evidence="1">
    <location>
        <begin position="84"/>
        <end position="106"/>
    </location>
</feature>
<keyword evidence="3" id="KW-1185">Reference proteome</keyword>
<evidence type="ECO:0000313" key="2">
    <source>
        <dbReference type="EMBL" id="KAJ2897144.1"/>
    </source>
</evidence>
<evidence type="ECO:0000256" key="1">
    <source>
        <dbReference type="SAM" id="MobiDB-lite"/>
    </source>
</evidence>
<feature type="region of interest" description="Disordered" evidence="1">
    <location>
        <begin position="1"/>
        <end position="38"/>
    </location>
</feature>
<gene>
    <name evidence="2" type="ORF">MKZ38_004962</name>
</gene>
<accession>A0AAD5WQQ8</accession>
<organism evidence="2 3">
    <name type="scientific">Zalerion maritima</name>
    <dbReference type="NCBI Taxonomy" id="339359"/>
    <lineage>
        <taxon>Eukaryota</taxon>
        <taxon>Fungi</taxon>
        <taxon>Dikarya</taxon>
        <taxon>Ascomycota</taxon>
        <taxon>Pezizomycotina</taxon>
        <taxon>Sordariomycetes</taxon>
        <taxon>Lulworthiomycetidae</taxon>
        <taxon>Lulworthiales</taxon>
        <taxon>Lulworthiaceae</taxon>
        <taxon>Zalerion</taxon>
    </lineage>
</organism>
<name>A0AAD5WQQ8_9PEZI</name>
<proteinExistence type="predicted"/>
<evidence type="ECO:0000313" key="3">
    <source>
        <dbReference type="Proteomes" id="UP001201980"/>
    </source>
</evidence>
<feature type="compositionally biased region" description="Basic and acidic residues" evidence="1">
    <location>
        <begin position="7"/>
        <end position="22"/>
    </location>
</feature>
<dbReference type="AlphaFoldDB" id="A0AAD5WQQ8"/>
<sequence>MAAEADSADKLYYSRERRETTNKSHPPPPPSPPRNINDYNLAYGAPKAEDAVRIDGAGPPGPYDVRIHPGIQGNPTPAKLQTASAAWGRNGRRLHRHREVCGHDRL</sequence>
<comment type="caution">
    <text evidence="2">The sequence shown here is derived from an EMBL/GenBank/DDBJ whole genome shotgun (WGS) entry which is preliminary data.</text>
</comment>
<dbReference type="Proteomes" id="UP001201980">
    <property type="component" value="Unassembled WGS sequence"/>
</dbReference>
<reference evidence="2" key="1">
    <citation type="submission" date="2022-07" db="EMBL/GenBank/DDBJ databases">
        <title>Draft genome sequence of Zalerion maritima ATCC 34329, a (micro)plastics degrading marine fungus.</title>
        <authorList>
            <person name="Paco A."/>
            <person name="Goncalves M.F.M."/>
            <person name="Rocha-Santos T.A.P."/>
            <person name="Alves A."/>
        </authorList>
    </citation>
    <scope>NUCLEOTIDE SEQUENCE</scope>
    <source>
        <strain evidence="2">ATCC 34329</strain>
    </source>
</reference>
<dbReference type="EMBL" id="JAKWBI020000292">
    <property type="protein sequence ID" value="KAJ2897144.1"/>
    <property type="molecule type" value="Genomic_DNA"/>
</dbReference>